<name>A0A645IDZ5_9ZZZZ</name>
<accession>A0A645IDZ5</accession>
<organism evidence="1">
    <name type="scientific">bioreactor metagenome</name>
    <dbReference type="NCBI Taxonomy" id="1076179"/>
    <lineage>
        <taxon>unclassified sequences</taxon>
        <taxon>metagenomes</taxon>
        <taxon>ecological metagenomes</taxon>
    </lineage>
</organism>
<reference evidence="1" key="1">
    <citation type="submission" date="2019-08" db="EMBL/GenBank/DDBJ databases">
        <authorList>
            <person name="Kucharzyk K."/>
            <person name="Murdoch R.W."/>
            <person name="Higgins S."/>
            <person name="Loffler F."/>
        </authorList>
    </citation>
    <scope>NUCLEOTIDE SEQUENCE</scope>
</reference>
<protein>
    <submittedName>
        <fullName evidence="1">Uncharacterized protein</fullName>
    </submittedName>
</protein>
<dbReference type="AlphaFoldDB" id="A0A645IDZ5"/>
<comment type="caution">
    <text evidence="1">The sequence shown here is derived from an EMBL/GenBank/DDBJ whole genome shotgun (WGS) entry which is preliminary data.</text>
</comment>
<gene>
    <name evidence="1" type="ORF">SDC9_193201</name>
</gene>
<proteinExistence type="predicted"/>
<dbReference type="EMBL" id="VSSQ01105675">
    <property type="protein sequence ID" value="MPN45633.1"/>
    <property type="molecule type" value="Genomic_DNA"/>
</dbReference>
<evidence type="ECO:0000313" key="1">
    <source>
        <dbReference type="EMBL" id="MPN45633.1"/>
    </source>
</evidence>
<sequence length="70" mass="8572">MSGLTIILQKSYILLNSLGKRLYTFHTEYNLDDLKHPLYIHMELFPKNIVFHKFYMKHNEKIHVNHFYFS</sequence>